<reference evidence="3 5" key="2">
    <citation type="submission" date="2018-06" db="EMBL/GenBank/DDBJ databases">
        <authorList>
            <consortium name="Pathogen Informatics"/>
            <person name="Doyle S."/>
        </authorList>
    </citation>
    <scope>NUCLEOTIDE SEQUENCE [LARGE SCALE GENOMIC DNA]</scope>
    <source>
        <strain evidence="3 5">NCTC11212</strain>
    </source>
</reference>
<dbReference type="InterPro" id="IPR050229">
    <property type="entry name" value="GlpE_sulfurtransferase"/>
</dbReference>
<accession>A0AAX2ISA9</accession>
<comment type="caution">
    <text evidence="3">The sequence shown here is derived from an EMBL/GenBank/DDBJ whole genome shotgun (WGS) entry which is preliminary data.</text>
</comment>
<evidence type="ECO:0000313" key="4">
    <source>
        <dbReference type="Proteomes" id="UP000190669"/>
    </source>
</evidence>
<keyword evidence="3" id="KW-0808">Transferase</keyword>
<keyword evidence="2" id="KW-0378">Hydrolase</keyword>
<dbReference type="EMBL" id="FUZE01000023">
    <property type="protein sequence ID" value="SKC04139.1"/>
    <property type="molecule type" value="Genomic_DNA"/>
</dbReference>
<dbReference type="EMBL" id="UAVR01000024">
    <property type="protein sequence ID" value="SQA92609.1"/>
    <property type="molecule type" value="Genomic_DNA"/>
</dbReference>
<sequence>MSDIIDINEFETHLNRDDIQIVDVRNKSEYEEAHIQNADNVFVGTLEDHLDEISKDKTVIIHCQSGDRAAIAYSLLRKNGFKDVKNFSGGMTEWLAAKGRTVH</sequence>
<dbReference type="Proteomes" id="UP000251937">
    <property type="component" value="Unassembled WGS sequence"/>
</dbReference>
<gene>
    <name evidence="3" type="primary">moeZ_4</name>
    <name evidence="3" type="ORF">NCTC11212_04168</name>
    <name evidence="2" type="ORF">SAMN05421800_1236</name>
</gene>
<dbReference type="GO" id="GO:0016779">
    <property type="term" value="F:nucleotidyltransferase activity"/>
    <property type="evidence" value="ECO:0007669"/>
    <property type="project" value="UniProtKB-KW"/>
</dbReference>
<dbReference type="Proteomes" id="UP000190669">
    <property type="component" value="Unassembled WGS sequence"/>
</dbReference>
<dbReference type="SUPFAM" id="SSF52821">
    <property type="entry name" value="Rhodanese/Cell cycle control phosphatase"/>
    <property type="match status" value="1"/>
</dbReference>
<evidence type="ECO:0000259" key="1">
    <source>
        <dbReference type="PROSITE" id="PS50206"/>
    </source>
</evidence>
<evidence type="ECO:0000313" key="2">
    <source>
        <dbReference type="EMBL" id="SKC04139.1"/>
    </source>
</evidence>
<dbReference type="AlphaFoldDB" id="A0AAX2ISA9"/>
<dbReference type="CDD" id="cd00158">
    <property type="entry name" value="RHOD"/>
    <property type="match status" value="1"/>
</dbReference>
<dbReference type="KEGG" id="cbp:EB354_03615"/>
<evidence type="ECO:0000313" key="5">
    <source>
        <dbReference type="Proteomes" id="UP000251937"/>
    </source>
</evidence>
<dbReference type="PANTHER" id="PTHR43031:SF1">
    <property type="entry name" value="PYRIDINE NUCLEOTIDE-DISULPHIDE OXIDOREDUCTASE"/>
    <property type="match status" value="1"/>
</dbReference>
<dbReference type="InterPro" id="IPR036873">
    <property type="entry name" value="Rhodanese-like_dom_sf"/>
</dbReference>
<dbReference type="GO" id="GO:0016787">
    <property type="term" value="F:hydrolase activity"/>
    <property type="evidence" value="ECO:0007669"/>
    <property type="project" value="UniProtKB-KW"/>
</dbReference>
<dbReference type="InterPro" id="IPR001763">
    <property type="entry name" value="Rhodanese-like_dom"/>
</dbReference>
<dbReference type="PANTHER" id="PTHR43031">
    <property type="entry name" value="FAD-DEPENDENT OXIDOREDUCTASE"/>
    <property type="match status" value="1"/>
</dbReference>
<dbReference type="Pfam" id="PF00581">
    <property type="entry name" value="Rhodanese"/>
    <property type="match status" value="1"/>
</dbReference>
<dbReference type="PROSITE" id="PS50206">
    <property type="entry name" value="RHODANESE_3"/>
    <property type="match status" value="1"/>
</dbReference>
<reference evidence="2 4" key="1">
    <citation type="submission" date="2017-02" db="EMBL/GenBank/DDBJ databases">
        <authorList>
            <person name="Varghese N."/>
            <person name="Submissions S."/>
        </authorList>
    </citation>
    <scope>NUCLEOTIDE SEQUENCE [LARGE SCALE GENOMIC DNA]</scope>
    <source>
        <strain evidence="2 4">DSM 16775</strain>
    </source>
</reference>
<keyword evidence="4" id="KW-1185">Reference proteome</keyword>
<protein>
    <submittedName>
        <fullName evidence="2">Hydroxyacylglutathione hydrolase</fullName>
    </submittedName>
    <submittedName>
        <fullName evidence="3">Probable adenylyltransferase/sulfurtransferase MoeZ</fullName>
    </submittedName>
</protein>
<dbReference type="SMART" id="SM00450">
    <property type="entry name" value="RHOD"/>
    <property type="match status" value="1"/>
</dbReference>
<evidence type="ECO:0000313" key="3">
    <source>
        <dbReference type="EMBL" id="SQA92609.1"/>
    </source>
</evidence>
<organism evidence="3 5">
    <name type="scientific">Chryseobacterium balustinum</name>
    <dbReference type="NCBI Taxonomy" id="246"/>
    <lineage>
        <taxon>Bacteria</taxon>
        <taxon>Pseudomonadati</taxon>
        <taxon>Bacteroidota</taxon>
        <taxon>Flavobacteriia</taxon>
        <taxon>Flavobacteriales</taxon>
        <taxon>Weeksellaceae</taxon>
        <taxon>Chryseobacterium group</taxon>
        <taxon>Chryseobacterium</taxon>
    </lineage>
</organism>
<name>A0AAX2ISA9_9FLAO</name>
<proteinExistence type="predicted"/>
<dbReference type="FunFam" id="3.40.250.10:FF:000049">
    <property type="entry name" value="Phage shock protein E"/>
    <property type="match status" value="1"/>
</dbReference>
<dbReference type="RefSeq" id="WP_079466666.1">
    <property type="nucleotide sequence ID" value="NZ_CP033934.1"/>
</dbReference>
<feature type="domain" description="Rhodanese" evidence="1">
    <location>
        <begin position="15"/>
        <end position="103"/>
    </location>
</feature>
<keyword evidence="3" id="KW-0548">Nucleotidyltransferase</keyword>
<dbReference type="Gene3D" id="3.40.250.10">
    <property type="entry name" value="Rhodanese-like domain"/>
    <property type="match status" value="1"/>
</dbReference>